<evidence type="ECO:0000313" key="6">
    <source>
        <dbReference type="EMBL" id="MBA8826587.1"/>
    </source>
</evidence>
<organism evidence="6 7">
    <name type="scientific">Halosaccharopolyspora lacisalsi</name>
    <dbReference type="NCBI Taxonomy" id="1000566"/>
    <lineage>
        <taxon>Bacteria</taxon>
        <taxon>Bacillati</taxon>
        <taxon>Actinomycetota</taxon>
        <taxon>Actinomycetes</taxon>
        <taxon>Pseudonocardiales</taxon>
        <taxon>Pseudonocardiaceae</taxon>
        <taxon>Halosaccharopolyspora</taxon>
    </lineage>
</organism>
<dbReference type="Gene3D" id="1.25.40.10">
    <property type="entry name" value="Tetratricopeptide repeat domain"/>
    <property type="match status" value="2"/>
</dbReference>
<dbReference type="Proteomes" id="UP000569329">
    <property type="component" value="Unassembled WGS sequence"/>
</dbReference>
<dbReference type="GO" id="GO:0006355">
    <property type="term" value="P:regulation of DNA-templated transcription"/>
    <property type="evidence" value="ECO:0007669"/>
    <property type="project" value="InterPro"/>
</dbReference>
<dbReference type="AlphaFoldDB" id="A0A839E4C9"/>
<evidence type="ECO:0000256" key="2">
    <source>
        <dbReference type="ARBA" id="ARBA00023125"/>
    </source>
</evidence>
<evidence type="ECO:0000259" key="5">
    <source>
        <dbReference type="PROSITE" id="PS51755"/>
    </source>
</evidence>
<sequence>MNREAVLIGLLGPFQLRGDDHRPVEVGGARVRTLLARLALEADRTVSTEALITDLWGDDQPARALNALQSLVSRARRVLPAGIALRSEGTGYALGVPTEEVDVHRFERLAARGHRLLDDDVAGAAETLRGALELWRGDALVDFVDAPFAASEAVRLHELRLTALEERIDADLRLGRHAELVAELDGLAARQPLRERFTALRVRALHACGRQADALAAYDALRHRLAEEHGVDPSRELRDLHMAVLRGDPGVDPVEPVPAREPTSSLPTRLSSFVGREDEVDQVRRSLGRSRLVTLFGPGGAGKTRLATESAAGVGDRRVLFVELAPVRDEHDLISAVLGTLGLRETRLLERQSAATHAMTRLVEALSGGPTLLVLDNCEHVITAAAEFVGELLSRCPRLEVLATSREPLALTGEKLLPVGPLGLPDSSDEQDKAAAVRLFVERAAAVSPTFALSESNTADVVEICRRLDGMPLAIELAAARLRGMSVRQVAERLDDRFRLLTSGNRRSMPRHRTLRAVVEWSWELLDDAEQVLARRLAVFAGTVRAESVTAVCAGPGLPAADVVYVLSSLVEKSLVEAVDGGRGMRYRMLETVRVYCAERLVAADERESTRTAHAEHFLELAEVGGHQVHLAEQLDWMERLDADHDNILAALHRCTTVVDADRAVRFCAALAWYWSMSAQYSEVEGRFDAAMSLGGDAPAASRAAIELMRGFFARTADWTEQLRGSAAAARDTDAMGHYLYVAGMEPVAWLMSGEAEEFERSVRRAFAHPNPWARAAARYARSAGAEQRGDVTGGEEDAREAAREFEAVGDRWGVAQAVSSQAGFRSLRGDHAGAIEVLGESVETIRQLRSNEDLAALLVVIGTEKLRAGDLAGARTDMHEADELTEPFSPHRMLVWSGLVEVARHGGELGRAEEYLRRAHEDLDGSSHVSHPVRQLVLLSEVRLRLYQGRLDRVRVLLRQGLGIGNGIENMPMSAVCAEQAARWLSASGEPERAARALGTAVALRGLLDEGDPEVRALRRELEESLGVADCRRLFERGAALSRADALTELSSVLHG</sequence>
<evidence type="ECO:0000313" key="7">
    <source>
        <dbReference type="Proteomes" id="UP000569329"/>
    </source>
</evidence>
<accession>A0A839E4C9</accession>
<dbReference type="InterPro" id="IPR036388">
    <property type="entry name" value="WH-like_DNA-bd_sf"/>
</dbReference>
<dbReference type="InterPro" id="IPR016032">
    <property type="entry name" value="Sig_transdc_resp-reg_C-effctor"/>
</dbReference>
<gene>
    <name evidence="6" type="ORF">FHX42_003966</name>
</gene>
<dbReference type="InterPro" id="IPR049945">
    <property type="entry name" value="AAA_22"/>
</dbReference>
<dbReference type="Pfam" id="PF03704">
    <property type="entry name" value="BTAD"/>
    <property type="match status" value="1"/>
</dbReference>
<dbReference type="InterPro" id="IPR001867">
    <property type="entry name" value="OmpR/PhoB-type_DNA-bd"/>
</dbReference>
<dbReference type="InterPro" id="IPR027417">
    <property type="entry name" value="P-loop_NTPase"/>
</dbReference>
<dbReference type="PANTHER" id="PTHR47691:SF3">
    <property type="entry name" value="HTH-TYPE TRANSCRIPTIONAL REGULATOR RV0890C-RELATED"/>
    <property type="match status" value="1"/>
</dbReference>
<dbReference type="SUPFAM" id="SSF46894">
    <property type="entry name" value="C-terminal effector domain of the bipartite response regulators"/>
    <property type="match status" value="1"/>
</dbReference>
<dbReference type="EMBL" id="JACGWZ010000006">
    <property type="protein sequence ID" value="MBA8826587.1"/>
    <property type="molecule type" value="Genomic_DNA"/>
</dbReference>
<proteinExistence type="inferred from homology"/>
<dbReference type="GO" id="GO:0003677">
    <property type="term" value="F:DNA binding"/>
    <property type="evidence" value="ECO:0007669"/>
    <property type="project" value="UniProtKB-UniRule"/>
</dbReference>
<dbReference type="SMART" id="SM01043">
    <property type="entry name" value="BTAD"/>
    <property type="match status" value="1"/>
</dbReference>
<feature type="domain" description="OmpR/PhoB-type" evidence="5">
    <location>
        <begin position="1"/>
        <end position="96"/>
    </location>
</feature>
<protein>
    <submittedName>
        <fullName evidence="6">Putative ATPase/DNA-binding SARP family transcriptional activator</fullName>
    </submittedName>
</protein>
<dbReference type="RefSeq" id="WP_182545813.1">
    <property type="nucleotide sequence ID" value="NZ_JACGWZ010000006.1"/>
</dbReference>
<dbReference type="GO" id="GO:0016887">
    <property type="term" value="F:ATP hydrolysis activity"/>
    <property type="evidence" value="ECO:0007669"/>
    <property type="project" value="InterPro"/>
</dbReference>
<dbReference type="PRINTS" id="PR00364">
    <property type="entry name" value="DISEASERSIST"/>
</dbReference>
<comment type="similarity">
    <text evidence="1">Belongs to the AfsR/DnrI/RedD regulatory family.</text>
</comment>
<dbReference type="Gene3D" id="3.40.50.300">
    <property type="entry name" value="P-loop containing nucleotide triphosphate hydrolases"/>
    <property type="match status" value="1"/>
</dbReference>
<dbReference type="CDD" id="cd15831">
    <property type="entry name" value="BTAD"/>
    <property type="match status" value="1"/>
</dbReference>
<dbReference type="InterPro" id="IPR005158">
    <property type="entry name" value="BTAD"/>
</dbReference>
<feature type="DNA-binding region" description="OmpR/PhoB-type" evidence="3">
    <location>
        <begin position="1"/>
        <end position="96"/>
    </location>
</feature>
<dbReference type="Pfam" id="PF25872">
    <property type="entry name" value="HTH_77"/>
    <property type="match status" value="1"/>
</dbReference>
<dbReference type="PANTHER" id="PTHR47691">
    <property type="entry name" value="REGULATOR-RELATED"/>
    <property type="match status" value="1"/>
</dbReference>
<dbReference type="Gene3D" id="1.10.10.10">
    <property type="entry name" value="Winged helix-like DNA-binding domain superfamily/Winged helix DNA-binding domain"/>
    <property type="match status" value="1"/>
</dbReference>
<dbReference type="SUPFAM" id="SSF48452">
    <property type="entry name" value="TPR-like"/>
    <property type="match status" value="2"/>
</dbReference>
<dbReference type="SMART" id="SM00862">
    <property type="entry name" value="Trans_reg_C"/>
    <property type="match status" value="1"/>
</dbReference>
<feature type="region of interest" description="Disordered" evidence="4">
    <location>
        <begin position="248"/>
        <end position="268"/>
    </location>
</feature>
<evidence type="ECO:0000256" key="1">
    <source>
        <dbReference type="ARBA" id="ARBA00005820"/>
    </source>
</evidence>
<keyword evidence="2 3" id="KW-0238">DNA-binding</keyword>
<dbReference type="InterPro" id="IPR011990">
    <property type="entry name" value="TPR-like_helical_dom_sf"/>
</dbReference>
<dbReference type="GO" id="GO:0000160">
    <property type="term" value="P:phosphorelay signal transduction system"/>
    <property type="evidence" value="ECO:0007669"/>
    <property type="project" value="InterPro"/>
</dbReference>
<comment type="caution">
    <text evidence="6">The sequence shown here is derived from an EMBL/GenBank/DDBJ whole genome shotgun (WGS) entry which is preliminary data.</text>
</comment>
<evidence type="ECO:0000256" key="4">
    <source>
        <dbReference type="SAM" id="MobiDB-lite"/>
    </source>
</evidence>
<reference evidence="6 7" key="1">
    <citation type="submission" date="2020-07" db="EMBL/GenBank/DDBJ databases">
        <title>Sequencing the genomes of 1000 actinobacteria strains.</title>
        <authorList>
            <person name="Klenk H.-P."/>
        </authorList>
    </citation>
    <scope>NUCLEOTIDE SEQUENCE [LARGE SCALE GENOMIC DNA]</scope>
    <source>
        <strain evidence="6 7">DSM 45975</strain>
    </source>
</reference>
<dbReference type="Pfam" id="PF13401">
    <property type="entry name" value="AAA_22"/>
    <property type="match status" value="1"/>
</dbReference>
<evidence type="ECO:0000256" key="3">
    <source>
        <dbReference type="PROSITE-ProRule" id="PRU01091"/>
    </source>
</evidence>
<dbReference type="Pfam" id="PF00486">
    <property type="entry name" value="Trans_reg_C"/>
    <property type="match status" value="1"/>
</dbReference>
<dbReference type="InterPro" id="IPR058852">
    <property type="entry name" value="HTH_77"/>
</dbReference>
<keyword evidence="7" id="KW-1185">Reference proteome</keyword>
<dbReference type="SUPFAM" id="SSF52540">
    <property type="entry name" value="P-loop containing nucleoside triphosphate hydrolases"/>
    <property type="match status" value="1"/>
</dbReference>
<dbReference type="PROSITE" id="PS51755">
    <property type="entry name" value="OMPR_PHOB"/>
    <property type="match status" value="1"/>
</dbReference>
<name>A0A839E4C9_9PSEU</name>